<sequence length="207" mass="23227">MKLVIIITLFFISATATAQTNYEKGMQKAFELWGRNKPGEAANMFERIASAEPDNWLPPYWAAQINIVTSFGEQDKEKLAAKLRKGQDLLNDATAISKNNPEIMVMQALLHTAWIASDGATYGMTLSPKVIELYAKAEVLAPENPRVVASKAEWNIGSAQYFGQDTAPFCEDLERALELFAKFKPETPFHPKWGKERVEQLLESCKK</sequence>
<accession>A0A1H9H872</accession>
<reference evidence="2 3" key="1">
    <citation type="submission" date="2016-10" db="EMBL/GenBank/DDBJ databases">
        <authorList>
            <person name="de Groot N.N."/>
        </authorList>
    </citation>
    <scope>NUCLEOTIDE SEQUENCE [LARGE SCALE GENOMIC DNA]</scope>
    <source>
        <strain evidence="2 3">DSM 21035</strain>
    </source>
</reference>
<feature type="chain" id="PRO_5011766558" description="Tetratricopeptide repeat-containing protein" evidence="1">
    <location>
        <begin position="19"/>
        <end position="207"/>
    </location>
</feature>
<evidence type="ECO:0008006" key="4">
    <source>
        <dbReference type="Google" id="ProtNLM"/>
    </source>
</evidence>
<dbReference type="STRING" id="419940.SAMN05421824_2040"/>
<keyword evidence="1" id="KW-0732">Signal</keyword>
<feature type="signal peptide" evidence="1">
    <location>
        <begin position="1"/>
        <end position="18"/>
    </location>
</feature>
<dbReference type="RefSeq" id="WP_092579086.1">
    <property type="nucleotide sequence ID" value="NZ_FOFN01000002.1"/>
</dbReference>
<name>A0A1H9H872_9FLAO</name>
<proteinExistence type="predicted"/>
<evidence type="ECO:0000313" key="2">
    <source>
        <dbReference type="EMBL" id="SEQ58525.1"/>
    </source>
</evidence>
<dbReference type="InterPro" id="IPR011990">
    <property type="entry name" value="TPR-like_helical_dom_sf"/>
</dbReference>
<organism evidence="2 3">
    <name type="scientific">Hyunsoonleella jejuensis</name>
    <dbReference type="NCBI Taxonomy" id="419940"/>
    <lineage>
        <taxon>Bacteria</taxon>
        <taxon>Pseudomonadati</taxon>
        <taxon>Bacteroidota</taxon>
        <taxon>Flavobacteriia</taxon>
        <taxon>Flavobacteriales</taxon>
        <taxon>Flavobacteriaceae</taxon>
    </lineage>
</organism>
<evidence type="ECO:0000313" key="3">
    <source>
        <dbReference type="Proteomes" id="UP000198999"/>
    </source>
</evidence>
<gene>
    <name evidence="2" type="ORF">SAMN05421824_2040</name>
</gene>
<protein>
    <recommendedName>
        <fullName evidence="4">Tetratricopeptide repeat-containing protein</fullName>
    </recommendedName>
</protein>
<keyword evidence="3" id="KW-1185">Reference proteome</keyword>
<dbReference type="EMBL" id="FOFN01000002">
    <property type="protein sequence ID" value="SEQ58525.1"/>
    <property type="molecule type" value="Genomic_DNA"/>
</dbReference>
<dbReference type="AlphaFoldDB" id="A0A1H9H872"/>
<dbReference type="Gene3D" id="1.25.40.10">
    <property type="entry name" value="Tetratricopeptide repeat domain"/>
    <property type="match status" value="1"/>
</dbReference>
<evidence type="ECO:0000256" key="1">
    <source>
        <dbReference type="SAM" id="SignalP"/>
    </source>
</evidence>
<dbReference type="OrthoDB" id="1150971at2"/>
<dbReference type="Proteomes" id="UP000198999">
    <property type="component" value="Unassembled WGS sequence"/>
</dbReference>